<feature type="domain" description="CusB-like barrel-sandwich hybrid" evidence="6">
    <location>
        <begin position="132"/>
        <end position="249"/>
    </location>
</feature>
<dbReference type="GO" id="GO:0030288">
    <property type="term" value="C:outer membrane-bounded periplasmic space"/>
    <property type="evidence" value="ECO:0007669"/>
    <property type="project" value="TreeGrafter"/>
</dbReference>
<dbReference type="GO" id="GO:0015679">
    <property type="term" value="P:plasma membrane copper ion transport"/>
    <property type="evidence" value="ECO:0007669"/>
    <property type="project" value="TreeGrafter"/>
</dbReference>
<dbReference type="Pfam" id="PF11604">
    <property type="entry name" value="CusF_Ec"/>
    <property type="match status" value="1"/>
</dbReference>
<dbReference type="InterPro" id="IPR045800">
    <property type="entry name" value="HMBD"/>
</dbReference>
<dbReference type="PANTHER" id="PTHR30097">
    <property type="entry name" value="CATION EFFLUX SYSTEM PROTEIN CUSB"/>
    <property type="match status" value="1"/>
</dbReference>
<dbReference type="InterPro" id="IPR058790">
    <property type="entry name" value="BSH_CusB"/>
</dbReference>
<evidence type="ECO:0000313" key="10">
    <source>
        <dbReference type="Proteomes" id="UP000286806"/>
    </source>
</evidence>
<dbReference type="PANTHER" id="PTHR30097:SF15">
    <property type="entry name" value="CATION EFFLUX SYSTEM PROTEIN CUSB"/>
    <property type="match status" value="1"/>
</dbReference>
<dbReference type="GO" id="GO:0022857">
    <property type="term" value="F:transmembrane transporter activity"/>
    <property type="evidence" value="ECO:0007669"/>
    <property type="project" value="InterPro"/>
</dbReference>
<name>A0A401JFV7_9PROT</name>
<protein>
    <submittedName>
        <fullName evidence="9">Cobalt/zinc/cadmium efflux RND transporter, membrane fusion protein, CzcB family</fullName>
    </submittedName>
</protein>
<evidence type="ECO:0000256" key="3">
    <source>
        <dbReference type="SAM" id="SignalP"/>
    </source>
</evidence>
<evidence type="ECO:0000259" key="5">
    <source>
        <dbReference type="Pfam" id="PF25869"/>
    </source>
</evidence>
<dbReference type="Gene3D" id="6.10.140.730">
    <property type="match status" value="1"/>
</dbReference>
<comment type="caution">
    <text evidence="9">The sequence shown here is derived from an EMBL/GenBank/DDBJ whole genome shotgun (WGS) entry which is preliminary data.</text>
</comment>
<dbReference type="InterPro" id="IPR006143">
    <property type="entry name" value="RND_pump_MFP"/>
</dbReference>
<dbReference type="Gene3D" id="2.40.30.170">
    <property type="match status" value="1"/>
</dbReference>
<dbReference type="GO" id="GO:0016020">
    <property type="term" value="C:membrane"/>
    <property type="evidence" value="ECO:0007669"/>
    <property type="project" value="InterPro"/>
</dbReference>
<keyword evidence="10" id="KW-1185">Reference proteome</keyword>
<dbReference type="RefSeq" id="WP_124705278.1">
    <property type="nucleotide sequence ID" value="NZ_BGOW01000020.1"/>
</dbReference>
<dbReference type="Pfam" id="PF25919">
    <property type="entry name" value="BSH_CusB"/>
    <property type="match status" value="1"/>
</dbReference>
<dbReference type="Gene3D" id="2.40.50.100">
    <property type="match status" value="1"/>
</dbReference>
<dbReference type="InterPro" id="IPR051909">
    <property type="entry name" value="MFP_Cation_Efflux"/>
</dbReference>
<dbReference type="OrthoDB" id="9806939at2"/>
<evidence type="ECO:0000256" key="1">
    <source>
        <dbReference type="ARBA" id="ARBA00009477"/>
    </source>
</evidence>
<evidence type="ECO:0000259" key="4">
    <source>
        <dbReference type="Pfam" id="PF19335"/>
    </source>
</evidence>
<dbReference type="EMBL" id="BGOW01000020">
    <property type="protein sequence ID" value="GBL46492.1"/>
    <property type="molecule type" value="Genomic_DNA"/>
</dbReference>
<feature type="domain" description="CusB-like three alpha-helical bundle" evidence="5">
    <location>
        <begin position="168"/>
        <end position="215"/>
    </location>
</feature>
<dbReference type="AlphaFoldDB" id="A0A401JFV7"/>
<evidence type="ECO:0000259" key="8">
    <source>
        <dbReference type="Pfam" id="PF25975"/>
    </source>
</evidence>
<feature type="domain" description="CzcB-like C-terminal circularly permuted SH3-like" evidence="8">
    <location>
        <begin position="337"/>
        <end position="396"/>
    </location>
</feature>
<dbReference type="Pfam" id="PF25975">
    <property type="entry name" value="CzcB_C"/>
    <property type="match status" value="1"/>
</dbReference>
<feature type="domain" description="CusB-like beta-barrel" evidence="7">
    <location>
        <begin position="253"/>
        <end position="329"/>
    </location>
</feature>
<evidence type="ECO:0000256" key="2">
    <source>
        <dbReference type="ARBA" id="ARBA00022448"/>
    </source>
</evidence>
<feature type="chain" id="PRO_5019502251" evidence="3">
    <location>
        <begin position="21"/>
        <end position="501"/>
    </location>
</feature>
<dbReference type="Gene3D" id="2.40.50.320">
    <property type="entry name" value="Copper binding periplasmic protein CusF"/>
    <property type="match status" value="1"/>
</dbReference>
<keyword evidence="2" id="KW-0813">Transport</keyword>
<dbReference type="InterPro" id="IPR058792">
    <property type="entry name" value="Beta-barrel_RND_2"/>
</dbReference>
<dbReference type="GO" id="GO:0046914">
    <property type="term" value="F:transition metal ion binding"/>
    <property type="evidence" value="ECO:0007669"/>
    <property type="project" value="TreeGrafter"/>
</dbReference>
<sequence>MNAKHLKLAVLMLIILAAGAAGGYWWANHAQISPGPAMTTSSQAPAERKPLYWYDPMVPQQHFDKPGKSPFMDMALVPKYADDSGNKAEAGSVKIDPRVVQNLGMRTASVTRGNLTPKLEATGVLAFNERDVSIVQARAAGFVERVFARAPGDVVAAGSPLVSLLVPEWSGAQQEFLVLKKSGDAGLMDVARQRMQVLGMPSQLIQQVERSGVPHPVVTVSFPMSGVIRELDVRAGMTVTSGQTLAKVNGLGTVWLDVAVPEALAQQIQVGQSAQARLPALPGEVIQGRVTDILPEANLDTRTLKVRVELPNKHGHLRPGLTAQVQLAESDKQSMLLVPTEAIIRTGKGAMVMVAESGGHYRPVEVQTGAEAGGQTAVLNGLSEGQKVVTSGQFLIDSDASLQGIFAAADAPDTSTGAAPAPAPAPVALHEAEGRIISFGKGEVTIASGPLMGMPAMTMDFALARPQLVQGIKVGDKVRIGERQTDSSLVIERLEKIGGTK</sequence>
<dbReference type="SUPFAM" id="SSF111369">
    <property type="entry name" value="HlyD-like secretion proteins"/>
    <property type="match status" value="1"/>
</dbReference>
<dbReference type="InterPro" id="IPR058791">
    <property type="entry name" value="3HB_CusB"/>
</dbReference>
<feature type="domain" description="Heavy metal binding" evidence="4">
    <location>
        <begin position="52"/>
        <end position="79"/>
    </location>
</feature>
<dbReference type="InterPro" id="IPR021647">
    <property type="entry name" value="CusF_Ec"/>
</dbReference>
<dbReference type="Pfam" id="PF25954">
    <property type="entry name" value="Beta-barrel_RND_2"/>
    <property type="match status" value="1"/>
</dbReference>
<dbReference type="Pfam" id="PF25869">
    <property type="entry name" value="3HB_CusB"/>
    <property type="match status" value="1"/>
</dbReference>
<evidence type="ECO:0000259" key="7">
    <source>
        <dbReference type="Pfam" id="PF25954"/>
    </source>
</evidence>
<keyword evidence="3" id="KW-0732">Signal</keyword>
<gene>
    <name evidence="9" type="ORF">SFMTTN_2306</name>
</gene>
<evidence type="ECO:0000259" key="6">
    <source>
        <dbReference type="Pfam" id="PF25919"/>
    </source>
</evidence>
<dbReference type="Proteomes" id="UP000286806">
    <property type="component" value="Unassembled WGS sequence"/>
</dbReference>
<reference evidence="9 10" key="1">
    <citation type="journal article" date="2019" name="Front. Microbiol.">
        <title>Genomes of Neutrophilic Sulfur-Oxidizing Chemolithoautotrophs Representing 9 Proteobacterial Species From 8 Genera.</title>
        <authorList>
            <person name="Watanabe T."/>
            <person name="Kojima H."/>
            <person name="Umezawa K."/>
            <person name="Hori C."/>
            <person name="Takasuka T.E."/>
            <person name="Kato Y."/>
            <person name="Fukui M."/>
        </authorList>
    </citation>
    <scope>NUCLEOTIDE SEQUENCE [LARGE SCALE GENOMIC DNA]</scope>
    <source>
        <strain evidence="9 10">TTN</strain>
    </source>
</reference>
<feature type="signal peptide" evidence="3">
    <location>
        <begin position="1"/>
        <end position="20"/>
    </location>
</feature>
<proteinExistence type="inferred from homology"/>
<dbReference type="NCBIfam" id="TIGR01730">
    <property type="entry name" value="RND_mfp"/>
    <property type="match status" value="1"/>
</dbReference>
<dbReference type="FunFam" id="2.40.30.170:FF:000010">
    <property type="entry name" value="Efflux RND transporter periplasmic adaptor subunit"/>
    <property type="match status" value="1"/>
</dbReference>
<dbReference type="GO" id="GO:0060003">
    <property type="term" value="P:copper ion export"/>
    <property type="evidence" value="ECO:0007669"/>
    <property type="project" value="TreeGrafter"/>
</dbReference>
<accession>A0A401JFV7</accession>
<organism evidence="9 10">
    <name type="scientific">Sulfuriferula multivorans</name>
    <dbReference type="NCBI Taxonomy" id="1559896"/>
    <lineage>
        <taxon>Bacteria</taxon>
        <taxon>Pseudomonadati</taxon>
        <taxon>Pseudomonadota</taxon>
        <taxon>Betaproteobacteria</taxon>
        <taxon>Nitrosomonadales</taxon>
        <taxon>Sulfuricellaceae</taxon>
        <taxon>Sulfuriferula</taxon>
    </lineage>
</organism>
<dbReference type="Pfam" id="PF19335">
    <property type="entry name" value="HMBD"/>
    <property type="match status" value="1"/>
</dbReference>
<evidence type="ECO:0000313" key="9">
    <source>
        <dbReference type="EMBL" id="GBL46492.1"/>
    </source>
</evidence>
<dbReference type="Gene3D" id="2.40.420.20">
    <property type="match status" value="1"/>
</dbReference>
<dbReference type="InterPro" id="IPR058649">
    <property type="entry name" value="CzcB_C"/>
</dbReference>
<dbReference type="InterPro" id="IPR042230">
    <property type="entry name" value="CusF_sf"/>
</dbReference>
<comment type="similarity">
    <text evidence="1">Belongs to the membrane fusion protein (MFP) (TC 8.A.1) family.</text>
</comment>